<sequence length="277" mass="33497">MKASKHINNNYFSIVDQLREYENHLKRVQNAQQKIFQISKEHEVEKYQKYKQNYYRTRIHEENIKIQDMNKKNDLIMQRLLKIQNSSTQPQVYSPKKRSQSIQYSSEISKKNTENLLKNRYRQQLDIQRENVAIHSRLNSQKSIVDIYDIKNHEKKHKEYRQKLTKLDHDKQIKLRDVLENKFHLQSSKSIAFYLPLIQQNRNKSQINDSQYDTAHSKSQKKLRSISQTYDAKYYQEQFSQDNLIKQGDNSYYQPDFKSDQQFSESLSVIKKQQTQH</sequence>
<reference evidence="3" key="1">
    <citation type="journal article" date="2006" name="PLoS Biol.">
        <title>Macronuclear genome sequence of the ciliate Tetrahymena thermophila, a model eukaryote.</title>
        <authorList>
            <person name="Eisen J.A."/>
            <person name="Coyne R.S."/>
            <person name="Wu M."/>
            <person name="Wu D."/>
            <person name="Thiagarajan M."/>
            <person name="Wortman J.R."/>
            <person name="Badger J.H."/>
            <person name="Ren Q."/>
            <person name="Amedeo P."/>
            <person name="Jones K.M."/>
            <person name="Tallon L.J."/>
            <person name="Delcher A.L."/>
            <person name="Salzberg S.L."/>
            <person name="Silva J.C."/>
            <person name="Haas B.J."/>
            <person name="Majoros W.H."/>
            <person name="Farzad M."/>
            <person name="Carlton J.M."/>
            <person name="Smith R.K. Jr."/>
            <person name="Garg J."/>
            <person name="Pearlman R.E."/>
            <person name="Karrer K.M."/>
            <person name="Sun L."/>
            <person name="Manning G."/>
            <person name="Elde N.C."/>
            <person name="Turkewitz A.P."/>
            <person name="Asai D.J."/>
            <person name="Wilkes D.E."/>
            <person name="Wang Y."/>
            <person name="Cai H."/>
            <person name="Collins K."/>
            <person name="Stewart B.A."/>
            <person name="Lee S.R."/>
            <person name="Wilamowska K."/>
            <person name="Weinberg Z."/>
            <person name="Ruzzo W.L."/>
            <person name="Wloga D."/>
            <person name="Gaertig J."/>
            <person name="Frankel J."/>
            <person name="Tsao C.-C."/>
            <person name="Gorovsky M.A."/>
            <person name="Keeling P.J."/>
            <person name="Waller R.F."/>
            <person name="Patron N.J."/>
            <person name="Cherry J.M."/>
            <person name="Stover N.A."/>
            <person name="Krieger C.J."/>
            <person name="del Toro C."/>
            <person name="Ryder H.F."/>
            <person name="Williamson S.C."/>
            <person name="Barbeau R.A."/>
            <person name="Hamilton E.P."/>
            <person name="Orias E."/>
        </authorList>
    </citation>
    <scope>NUCLEOTIDE SEQUENCE [LARGE SCALE GENOMIC DNA]</scope>
    <source>
        <strain evidence="3">SB210</strain>
    </source>
</reference>
<dbReference type="GeneID" id="7827366"/>
<name>I7M6F0_TETTS</name>
<evidence type="ECO:0000256" key="1">
    <source>
        <dbReference type="SAM" id="Coils"/>
    </source>
</evidence>
<protein>
    <submittedName>
        <fullName evidence="2">Uncharacterized protein</fullName>
    </submittedName>
</protein>
<proteinExistence type="predicted"/>
<evidence type="ECO:0000313" key="3">
    <source>
        <dbReference type="Proteomes" id="UP000009168"/>
    </source>
</evidence>
<feature type="coiled-coil region" evidence="1">
    <location>
        <begin position="14"/>
        <end position="41"/>
    </location>
</feature>
<dbReference type="EMBL" id="GG662522">
    <property type="protein sequence ID" value="EAR85085.1"/>
    <property type="molecule type" value="Genomic_DNA"/>
</dbReference>
<dbReference type="HOGENOM" id="CLU_1006405_0_0_1"/>
<evidence type="ECO:0000313" key="2">
    <source>
        <dbReference type="EMBL" id="EAR85085.1"/>
    </source>
</evidence>
<dbReference type="RefSeq" id="XP_001032748.1">
    <property type="nucleotide sequence ID" value="XM_001032748.2"/>
</dbReference>
<dbReference type="InParanoid" id="I7M6F0"/>
<dbReference type="Proteomes" id="UP000009168">
    <property type="component" value="Unassembled WGS sequence"/>
</dbReference>
<dbReference type="AlphaFoldDB" id="I7M6F0"/>
<dbReference type="KEGG" id="tet:TTHERM_00530430"/>
<keyword evidence="1" id="KW-0175">Coiled coil</keyword>
<accession>I7M6F0</accession>
<gene>
    <name evidence="2" type="ORF">TTHERM_00530430</name>
</gene>
<organism evidence="2 3">
    <name type="scientific">Tetrahymena thermophila (strain SB210)</name>
    <dbReference type="NCBI Taxonomy" id="312017"/>
    <lineage>
        <taxon>Eukaryota</taxon>
        <taxon>Sar</taxon>
        <taxon>Alveolata</taxon>
        <taxon>Ciliophora</taxon>
        <taxon>Intramacronucleata</taxon>
        <taxon>Oligohymenophorea</taxon>
        <taxon>Hymenostomatida</taxon>
        <taxon>Tetrahymenina</taxon>
        <taxon>Tetrahymenidae</taxon>
        <taxon>Tetrahymena</taxon>
    </lineage>
</organism>
<keyword evidence="3" id="KW-1185">Reference proteome</keyword>